<comment type="caution">
    <text evidence="3">The sequence shown here is derived from an EMBL/GenBank/DDBJ whole genome shotgun (WGS) entry which is preliminary data.</text>
</comment>
<dbReference type="RefSeq" id="WP_367917661.1">
    <property type="nucleotide sequence ID" value="NZ_BAABAC010000005.1"/>
</dbReference>
<organism evidence="3 4">
    <name type="scientific">Nocardioides ginsengisoli</name>
    <dbReference type="NCBI Taxonomy" id="363868"/>
    <lineage>
        <taxon>Bacteria</taxon>
        <taxon>Bacillati</taxon>
        <taxon>Actinomycetota</taxon>
        <taxon>Actinomycetes</taxon>
        <taxon>Propionibacteriales</taxon>
        <taxon>Nocardioidaceae</taxon>
        <taxon>Nocardioides</taxon>
    </lineage>
</organism>
<feature type="region of interest" description="Disordered" evidence="1">
    <location>
        <begin position="40"/>
        <end position="115"/>
    </location>
</feature>
<accession>A0ABW3VXF5</accession>
<reference evidence="4" key="1">
    <citation type="journal article" date="2019" name="Int. J. Syst. Evol. Microbiol.">
        <title>The Global Catalogue of Microorganisms (GCM) 10K type strain sequencing project: providing services to taxonomists for standard genome sequencing and annotation.</title>
        <authorList>
            <consortium name="The Broad Institute Genomics Platform"/>
            <consortium name="The Broad Institute Genome Sequencing Center for Infectious Disease"/>
            <person name="Wu L."/>
            <person name="Ma J."/>
        </authorList>
    </citation>
    <scope>NUCLEOTIDE SEQUENCE [LARGE SCALE GENOMIC DNA]</scope>
    <source>
        <strain evidence="4">CCUG 52478</strain>
    </source>
</reference>
<proteinExistence type="predicted"/>
<sequence>MEILLWLLPAAVLTVASMVWVAWWGRAGRGEVDRETAARRMGEALSREQRHRPGYAVPPREQERATGVALRASRMRPVVIQGAAPADSTTETPAETPAGTTEKASDAADHDRRAS</sequence>
<dbReference type="EMBL" id="JBHTLX010000005">
    <property type="protein sequence ID" value="MFD1246863.1"/>
    <property type="molecule type" value="Genomic_DNA"/>
</dbReference>
<feature type="transmembrane region" description="Helical" evidence="2">
    <location>
        <begin position="6"/>
        <end position="25"/>
    </location>
</feature>
<dbReference type="Proteomes" id="UP001597229">
    <property type="component" value="Unassembled WGS sequence"/>
</dbReference>
<evidence type="ECO:0000256" key="1">
    <source>
        <dbReference type="SAM" id="MobiDB-lite"/>
    </source>
</evidence>
<name>A0ABW3VXF5_9ACTN</name>
<keyword evidence="4" id="KW-1185">Reference proteome</keyword>
<feature type="compositionally biased region" description="Basic and acidic residues" evidence="1">
    <location>
        <begin position="103"/>
        <end position="115"/>
    </location>
</feature>
<gene>
    <name evidence="3" type="ORF">ACFQ3F_03595</name>
</gene>
<keyword evidence="2" id="KW-0472">Membrane</keyword>
<keyword evidence="2" id="KW-0812">Transmembrane</keyword>
<evidence type="ECO:0000256" key="2">
    <source>
        <dbReference type="SAM" id="Phobius"/>
    </source>
</evidence>
<evidence type="ECO:0000313" key="3">
    <source>
        <dbReference type="EMBL" id="MFD1246863.1"/>
    </source>
</evidence>
<feature type="compositionally biased region" description="Low complexity" evidence="1">
    <location>
        <begin position="83"/>
        <end position="102"/>
    </location>
</feature>
<keyword evidence="2" id="KW-1133">Transmembrane helix</keyword>
<protein>
    <submittedName>
        <fullName evidence="3">Cbb3-type cytochrome oxidase assembly protein</fullName>
    </submittedName>
</protein>
<evidence type="ECO:0000313" key="4">
    <source>
        <dbReference type="Proteomes" id="UP001597229"/>
    </source>
</evidence>